<comment type="caution">
    <text evidence="2">The sequence shown here is derived from an EMBL/GenBank/DDBJ whole genome shotgun (WGS) entry which is preliminary data.</text>
</comment>
<keyword evidence="3" id="KW-1185">Reference proteome</keyword>
<accession>A0A246JHV6</accession>
<organism evidence="2 3">
    <name type="scientific">Roseateles aquatilis</name>
    <dbReference type="NCBI Taxonomy" id="431061"/>
    <lineage>
        <taxon>Bacteria</taxon>
        <taxon>Pseudomonadati</taxon>
        <taxon>Pseudomonadota</taxon>
        <taxon>Betaproteobacteria</taxon>
        <taxon>Burkholderiales</taxon>
        <taxon>Sphaerotilaceae</taxon>
        <taxon>Roseateles</taxon>
    </lineage>
</organism>
<evidence type="ECO:0000256" key="1">
    <source>
        <dbReference type="SAM" id="MobiDB-lite"/>
    </source>
</evidence>
<dbReference type="EMBL" id="NIOF01000002">
    <property type="protein sequence ID" value="OWQ92103.1"/>
    <property type="molecule type" value="Genomic_DNA"/>
</dbReference>
<dbReference type="AlphaFoldDB" id="A0A246JHV6"/>
<feature type="compositionally biased region" description="Basic and acidic residues" evidence="1">
    <location>
        <begin position="322"/>
        <end position="338"/>
    </location>
</feature>
<dbReference type="Proteomes" id="UP000197468">
    <property type="component" value="Unassembled WGS sequence"/>
</dbReference>
<sequence>MIDRLIDTSAASPAAASLAASGAGGRPRAAARALAGGVAGGLLLATALLLSACGGPPKARAEEQEQQRDFASRGYAPQGDAVAVQSLTWRLRGDEVRLSVAMAGSGATPRPVVLYLPGLGESETAGLRWRRAWAGAGYAVLSLQPLDEDATAWSSDLARAAEFTELGRRHYAEAEMRKRLARLDELLAEAQRLGRQGEAPWRSLDWSRTVVAGFELGAQSAMALAGERQADGTLLALKTVRPLAAIVISPQVIADLKTDRAERYRDIAMPVLSITGPGDADLLGQVRDTRWREAPFQAMPPDRRWLLSVAEVSHTALAGNEPRPEEEHKANQRGRAADSDQGQGRRGGGRGGRAQEGATRMAPVPAVPDYRRLHEQQLGVIAAQQVSVAFLDVQLKQSPQARAWLAGPAQAWMGRVGTVMGGTGR</sequence>
<feature type="region of interest" description="Disordered" evidence="1">
    <location>
        <begin position="316"/>
        <end position="362"/>
    </location>
</feature>
<dbReference type="OrthoDB" id="5562201at2"/>
<feature type="compositionally biased region" description="Gly residues" evidence="1">
    <location>
        <begin position="344"/>
        <end position="354"/>
    </location>
</feature>
<feature type="region of interest" description="Disordered" evidence="1">
    <location>
        <begin position="55"/>
        <end position="74"/>
    </location>
</feature>
<protein>
    <recommendedName>
        <fullName evidence="4">Alpha/beta hydrolase</fullName>
    </recommendedName>
</protein>
<proteinExistence type="predicted"/>
<evidence type="ECO:0008006" key="4">
    <source>
        <dbReference type="Google" id="ProtNLM"/>
    </source>
</evidence>
<feature type="compositionally biased region" description="Basic and acidic residues" evidence="1">
    <location>
        <begin position="59"/>
        <end position="71"/>
    </location>
</feature>
<name>A0A246JHV6_9BURK</name>
<dbReference type="InterPro" id="IPR029058">
    <property type="entry name" value="AB_hydrolase_fold"/>
</dbReference>
<dbReference type="Gene3D" id="3.40.50.1820">
    <property type="entry name" value="alpha/beta hydrolase"/>
    <property type="match status" value="1"/>
</dbReference>
<evidence type="ECO:0000313" key="2">
    <source>
        <dbReference type="EMBL" id="OWQ92103.1"/>
    </source>
</evidence>
<dbReference type="RefSeq" id="WP_088384004.1">
    <property type="nucleotide sequence ID" value="NZ_NIOF01000002.1"/>
</dbReference>
<evidence type="ECO:0000313" key="3">
    <source>
        <dbReference type="Proteomes" id="UP000197468"/>
    </source>
</evidence>
<gene>
    <name evidence="2" type="ORF">CDN99_07050</name>
</gene>
<dbReference type="SUPFAM" id="SSF53474">
    <property type="entry name" value="alpha/beta-Hydrolases"/>
    <property type="match status" value="1"/>
</dbReference>
<reference evidence="2 3" key="1">
    <citation type="journal article" date="2008" name="Int. J. Syst. Evol. Microbiol.">
        <title>Description of Roseateles aquatilis sp. nov. and Roseateles terrae sp. nov., in the class Betaproteobacteria, and emended description of the genus Roseateles.</title>
        <authorList>
            <person name="Gomila M."/>
            <person name="Bowien B."/>
            <person name="Falsen E."/>
            <person name="Moore E.R."/>
            <person name="Lalucat J."/>
        </authorList>
    </citation>
    <scope>NUCLEOTIDE SEQUENCE [LARGE SCALE GENOMIC DNA]</scope>
    <source>
        <strain evidence="2 3">CCUG 48205</strain>
    </source>
</reference>